<sequence length="223" mass="24759">MAIPVHALVHRPLTVQAVAELVALPTAPQVPDDSDAMTEEMRRRGWEWEHQLVCDSFRTAHQHVVCDEYGNPFGNAGSRTFLVFGEVYPVDPRDEDMRNGPWLYGYIEGWEQVPGWVSRRPSTDEDCEAVLAQAALAVTEHLGEAPERTTVSSYTAGIGPELTHRIWRTPTHALILGPTADNGPYGYLTHLQLSSTPLTCAPDLPPAGDKDGLDRWITAHIDW</sequence>
<organism evidence="1 2">
    <name type="scientific">Streptomyces camelliae</name>
    <dbReference type="NCBI Taxonomy" id="3004093"/>
    <lineage>
        <taxon>Bacteria</taxon>
        <taxon>Bacillati</taxon>
        <taxon>Actinomycetota</taxon>
        <taxon>Actinomycetes</taxon>
        <taxon>Kitasatosporales</taxon>
        <taxon>Streptomycetaceae</taxon>
        <taxon>Streptomyces</taxon>
    </lineage>
</organism>
<accession>A0ABY7NWF6</accession>
<dbReference type="RefSeq" id="WP_270079831.1">
    <property type="nucleotide sequence ID" value="NZ_CP115300.1"/>
</dbReference>
<protein>
    <submittedName>
        <fullName evidence="1">Uncharacterized protein</fullName>
    </submittedName>
</protein>
<keyword evidence="2" id="KW-1185">Reference proteome</keyword>
<dbReference type="EMBL" id="CP115300">
    <property type="protein sequence ID" value="WBO61877.1"/>
    <property type="molecule type" value="Genomic_DNA"/>
</dbReference>
<reference evidence="1 2" key="1">
    <citation type="submission" date="2022-12" db="EMBL/GenBank/DDBJ databases">
        <authorList>
            <person name="Mo P."/>
        </authorList>
    </citation>
    <scope>NUCLEOTIDE SEQUENCE [LARGE SCALE GENOMIC DNA]</scope>
    <source>
        <strain evidence="1 2">HUAS 2-6</strain>
    </source>
</reference>
<proteinExistence type="predicted"/>
<evidence type="ECO:0000313" key="2">
    <source>
        <dbReference type="Proteomes" id="UP001212326"/>
    </source>
</evidence>
<evidence type="ECO:0000313" key="1">
    <source>
        <dbReference type="EMBL" id="WBO61877.1"/>
    </source>
</evidence>
<dbReference type="Proteomes" id="UP001212326">
    <property type="component" value="Chromosome"/>
</dbReference>
<gene>
    <name evidence="1" type="ORF">O1G22_02980</name>
</gene>
<name>A0ABY7NWF6_9ACTN</name>